<dbReference type="EMBL" id="FAVC01000001">
    <property type="protein sequence ID" value="CUU74356.1"/>
    <property type="molecule type" value="Genomic_DNA"/>
</dbReference>
<reference evidence="2 3" key="1">
    <citation type="submission" date="2015-11" db="EMBL/GenBank/DDBJ databases">
        <authorList>
            <consortium name="Pathogen Informatics"/>
        </authorList>
    </citation>
    <scope>NUCLEOTIDE SEQUENCE [LARGE SCALE GENOMIC DNA]</scope>
    <source>
        <strain evidence="2 3">007A-0283</strain>
    </source>
</reference>
<dbReference type="RefSeq" id="WP_059434479.1">
    <property type="nucleotide sequence ID" value="NZ_FAUY01000002.1"/>
</dbReference>
<comment type="caution">
    <text evidence="2">The sequence shown here is derived from an EMBL/GenBank/DDBJ whole genome shotgun (WGS) entry which is preliminary data.</text>
</comment>
<feature type="coiled-coil region" evidence="1">
    <location>
        <begin position="24"/>
        <end position="51"/>
    </location>
</feature>
<accession>A0A9W5AND5</accession>
<keyword evidence="1" id="KW-0175">Coiled coil</keyword>
<dbReference type="Gene3D" id="1.20.5.170">
    <property type="match status" value="1"/>
</dbReference>
<evidence type="ECO:0000256" key="1">
    <source>
        <dbReference type="SAM" id="Coils"/>
    </source>
</evidence>
<organism evidence="2 3">
    <name type="scientific">Campylobacter hyointestinalis subsp. hyointestinalis</name>
    <dbReference type="NCBI Taxonomy" id="91352"/>
    <lineage>
        <taxon>Bacteria</taxon>
        <taxon>Pseudomonadati</taxon>
        <taxon>Campylobacterota</taxon>
        <taxon>Epsilonproteobacteria</taxon>
        <taxon>Campylobacterales</taxon>
        <taxon>Campylobacteraceae</taxon>
        <taxon>Campylobacter</taxon>
    </lineage>
</organism>
<dbReference type="Proteomes" id="UP000052245">
    <property type="component" value="Unassembled WGS sequence"/>
</dbReference>
<dbReference type="AlphaFoldDB" id="A0A9W5AND5"/>
<gene>
    <name evidence="2" type="ORF">ERS739223_00451</name>
</gene>
<evidence type="ECO:0000313" key="2">
    <source>
        <dbReference type="EMBL" id="CUU74356.1"/>
    </source>
</evidence>
<name>A0A9W5AND5_CAMHY</name>
<proteinExistence type="predicted"/>
<evidence type="ECO:0000313" key="3">
    <source>
        <dbReference type="Proteomes" id="UP000052245"/>
    </source>
</evidence>
<sequence>MAEIDYSEQLSQIIVKCDDIATKLSQIQTKQNSLENKLTTMQNNLSSIENKQDSTLARMSNLQVVNLKENFDYITKKIKELDYRTFSR</sequence>
<protein>
    <submittedName>
        <fullName evidence="2">Uncharacterized protein</fullName>
    </submittedName>
</protein>